<dbReference type="Gene3D" id="2.40.400.10">
    <property type="entry name" value="Acetoacetate decarboxylase-like"/>
    <property type="match status" value="1"/>
</dbReference>
<dbReference type="InterPro" id="IPR018644">
    <property type="entry name" value="DUF2071"/>
</dbReference>
<keyword evidence="2" id="KW-1185">Reference proteome</keyword>
<organism evidence="1 2">
    <name type="scientific">Pseudonocardia alaniniphila</name>
    <dbReference type="NCBI Taxonomy" id="75291"/>
    <lineage>
        <taxon>Bacteria</taxon>
        <taxon>Bacillati</taxon>
        <taxon>Actinomycetota</taxon>
        <taxon>Actinomycetes</taxon>
        <taxon>Pseudonocardiales</taxon>
        <taxon>Pseudonocardiaceae</taxon>
        <taxon>Pseudonocardia</taxon>
    </lineage>
</organism>
<dbReference type="RefSeq" id="WP_241035641.1">
    <property type="nucleotide sequence ID" value="NZ_JAKXMK010000006.1"/>
</dbReference>
<protein>
    <submittedName>
        <fullName evidence="1">DUF2071 domain-containing protein</fullName>
    </submittedName>
</protein>
<gene>
    <name evidence="1" type="ORF">MMF94_07945</name>
</gene>
<reference evidence="1 2" key="1">
    <citation type="submission" date="2022-03" db="EMBL/GenBank/DDBJ databases">
        <title>Pseudonocardia alaer sp. nov., a novel actinomycete isolated from reed forest soil.</title>
        <authorList>
            <person name="Wang L."/>
        </authorList>
    </citation>
    <scope>NUCLEOTIDE SEQUENCE [LARGE SCALE GENOMIC DNA]</scope>
    <source>
        <strain evidence="1 2">Y-16303</strain>
    </source>
</reference>
<evidence type="ECO:0000313" key="1">
    <source>
        <dbReference type="EMBL" id="MCH6165610.1"/>
    </source>
</evidence>
<evidence type="ECO:0000313" key="2">
    <source>
        <dbReference type="Proteomes" id="UP001299970"/>
    </source>
</evidence>
<dbReference type="InterPro" id="IPR023375">
    <property type="entry name" value="ADC_dom_sf"/>
</dbReference>
<dbReference type="PANTHER" id="PTHR39186:SF1">
    <property type="entry name" value="DUF2071 DOMAIN-CONTAINING PROTEIN"/>
    <property type="match status" value="1"/>
</dbReference>
<dbReference type="Pfam" id="PF09844">
    <property type="entry name" value="DUF2071"/>
    <property type="match status" value="1"/>
</dbReference>
<accession>A0ABS9TAN7</accession>
<comment type="caution">
    <text evidence="1">The sequence shown here is derived from an EMBL/GenBank/DDBJ whole genome shotgun (WGS) entry which is preliminary data.</text>
</comment>
<proteinExistence type="predicted"/>
<dbReference type="PANTHER" id="PTHR39186">
    <property type="entry name" value="DUF2071 FAMILY PROTEIN"/>
    <property type="match status" value="1"/>
</dbReference>
<dbReference type="Proteomes" id="UP001299970">
    <property type="component" value="Unassembled WGS sequence"/>
</dbReference>
<dbReference type="SUPFAM" id="SSF160104">
    <property type="entry name" value="Acetoacetate decarboxylase-like"/>
    <property type="match status" value="1"/>
</dbReference>
<dbReference type="EMBL" id="JAKXMK010000006">
    <property type="protein sequence ID" value="MCH6165610.1"/>
    <property type="molecule type" value="Genomic_DNA"/>
</dbReference>
<sequence>MRPPATPEPVSVDAPALPRPHLLRQRWRDVTFLHWAVRPDEVARFLPPGVEPDVLDGWTYVGLVPFRMSGTGFAHGPAIPWVGSFLETNVRLYSVDATGRRGVVFLSLDAERAVAVAAARSVFGLPYRWARMRFVADGDIHGDIRGYATRTQWQGTARSRIVVRAGAEAVDGPLERFLTARWGLHVAHLGCTWYLPNAHEAWPLRTAQVLELDDGLLAAVGLGALARRPPDHVAFSDGASVTFGMPALATTPRRHGGPAE</sequence>
<name>A0ABS9TAN7_9PSEU</name>